<dbReference type="Proteomes" id="UP000494135">
    <property type="component" value="Unassembled WGS sequence"/>
</dbReference>
<proteinExistence type="predicted"/>
<dbReference type="EMBL" id="CADIKG010000012">
    <property type="protein sequence ID" value="CAB3762726.1"/>
    <property type="molecule type" value="Genomic_DNA"/>
</dbReference>
<evidence type="ECO:0000313" key="2">
    <source>
        <dbReference type="Proteomes" id="UP000494135"/>
    </source>
</evidence>
<reference evidence="1 2" key="1">
    <citation type="submission" date="2020-04" db="EMBL/GenBank/DDBJ databases">
        <authorList>
            <person name="De Canck E."/>
        </authorList>
    </citation>
    <scope>NUCLEOTIDE SEQUENCE [LARGE SCALE GENOMIC DNA]</scope>
    <source>
        <strain evidence="1 2">LMG 29660</strain>
    </source>
</reference>
<name>A0A6J5EBK6_9BURK</name>
<protein>
    <recommendedName>
        <fullName evidence="3">DUF2844 domain-containing protein</fullName>
    </recommendedName>
</protein>
<dbReference type="InterPro" id="IPR021267">
    <property type="entry name" value="DUF2844"/>
</dbReference>
<dbReference type="Pfam" id="PF11005">
    <property type="entry name" value="DUF2844"/>
    <property type="match status" value="1"/>
</dbReference>
<dbReference type="AlphaFoldDB" id="A0A6J5EBK6"/>
<gene>
    <name evidence="1" type="ORF">LMG29660_04548</name>
</gene>
<accession>A0A6J5EBK6</accession>
<evidence type="ECO:0000313" key="1">
    <source>
        <dbReference type="EMBL" id="CAB3762726.1"/>
    </source>
</evidence>
<sequence length="183" mass="18758">MDGRAARNEASPLGGNVKLKRLGWAVAHATAAMGVLWSVCAHAELGGAPMSPPADDQAATVRALQRAMRSADGMQTSTAAYTVREITLGSGTVIHEYTSAAGSVFGLAWQGPTMPDLASLLGSYFPQYTAGVQAAHKARGWRAPVSVDTSGLVIRTGGHMGAFSGQAWLPAALPAGLAGTDIQ</sequence>
<evidence type="ECO:0008006" key="3">
    <source>
        <dbReference type="Google" id="ProtNLM"/>
    </source>
</evidence>
<organism evidence="1 2">
    <name type="scientific">Burkholderia puraquae</name>
    <dbReference type="NCBI Taxonomy" id="1904757"/>
    <lineage>
        <taxon>Bacteria</taxon>
        <taxon>Pseudomonadati</taxon>
        <taxon>Pseudomonadota</taxon>
        <taxon>Betaproteobacteria</taxon>
        <taxon>Burkholderiales</taxon>
        <taxon>Burkholderiaceae</taxon>
        <taxon>Burkholderia</taxon>
        <taxon>Burkholderia cepacia complex</taxon>
    </lineage>
</organism>